<name>A0A345L313_9CAUD</name>
<dbReference type="GeneID" id="65114560"/>
<dbReference type="EMBL" id="MH536818">
    <property type="protein sequence ID" value="AXH49665.1"/>
    <property type="molecule type" value="Genomic_DNA"/>
</dbReference>
<keyword evidence="1" id="KW-1133">Transmembrane helix</keyword>
<dbReference type="RefSeq" id="YP_010096900.1">
    <property type="nucleotide sequence ID" value="NC_055754.1"/>
</dbReference>
<sequence length="84" mass="8869">MTDNPPETPPQRNGLPPSWLVNLVAVVILVAWIASLVVRMIDPTRSLPAAVDALMLMVAGFLFAGNLKDRFTGGNNGGNSNGPN</sequence>
<protein>
    <submittedName>
        <fullName evidence="2">Uncharacterized protein</fullName>
    </submittedName>
</protein>
<dbReference type="KEGG" id="vg:65114560"/>
<evidence type="ECO:0000256" key="1">
    <source>
        <dbReference type="SAM" id="Phobius"/>
    </source>
</evidence>
<keyword evidence="3" id="KW-1185">Reference proteome</keyword>
<accession>A0A345L313</accession>
<keyword evidence="1" id="KW-0472">Membrane</keyword>
<keyword evidence="1" id="KW-0812">Transmembrane</keyword>
<reference evidence="3" key="1">
    <citation type="submission" date="2018-06" db="EMBL/GenBank/DDBJ databases">
        <authorList>
            <person name="Zhirakovskaya E."/>
        </authorList>
    </citation>
    <scope>NUCLEOTIDE SEQUENCE [LARGE SCALE GENOMIC DNA]</scope>
</reference>
<feature type="transmembrane region" description="Helical" evidence="1">
    <location>
        <begin position="50"/>
        <end position="67"/>
    </location>
</feature>
<gene>
    <name evidence="2" type="primary">23</name>
    <name evidence="2" type="ORF">SEA_FROKOSTDAME_23</name>
</gene>
<evidence type="ECO:0000313" key="3">
    <source>
        <dbReference type="Proteomes" id="UP000260058"/>
    </source>
</evidence>
<proteinExistence type="predicted"/>
<dbReference type="Proteomes" id="UP000260058">
    <property type="component" value="Segment"/>
</dbReference>
<feature type="transmembrane region" description="Helical" evidence="1">
    <location>
        <begin position="20"/>
        <end position="38"/>
    </location>
</feature>
<evidence type="ECO:0000313" key="2">
    <source>
        <dbReference type="EMBL" id="AXH49665.1"/>
    </source>
</evidence>
<organism evidence="2 3">
    <name type="scientific">Gordonia phage Frokostdame</name>
    <dbReference type="NCBI Taxonomy" id="2250320"/>
    <lineage>
        <taxon>Viruses</taxon>
        <taxon>Duplodnaviria</taxon>
        <taxon>Heunggongvirae</taxon>
        <taxon>Uroviricota</taxon>
        <taxon>Caudoviricetes</taxon>
        <taxon>Jujuvirus</taxon>
        <taxon>Jujuvirus frokostdame</taxon>
    </lineage>
</organism>